<evidence type="ECO:0008006" key="4">
    <source>
        <dbReference type="Google" id="ProtNLM"/>
    </source>
</evidence>
<sequence>MGENVNRAVAGLVGAGVAAGVYAVLSRRTDASWRRTDHAGRTVTLYEGPAAALGAAAGIAAAPGPARDRAAGVLAVPAAAGCGAYDDLVGADDPRRGFRAHLGALRGGEVTGGAVKLFGIGAAGALAGLLIEERVVDGVLTGVVIAGTAHLVNLVDVGPGVAVGSVLLLGASGLPGAVGPMAAAAVLAPADLGKRAMLGDTGAHGLGAALGVALARRCGRPCGRFVGRSSGRTGRVALAAGLVASASNGERISSVARRASGC</sequence>
<evidence type="ECO:0000256" key="1">
    <source>
        <dbReference type="SAM" id="Phobius"/>
    </source>
</evidence>
<keyword evidence="1" id="KW-0472">Membrane</keyword>
<keyword evidence="1" id="KW-1133">Transmembrane helix</keyword>
<gene>
    <name evidence="2" type="ORF">HUT09_06430</name>
</gene>
<feature type="transmembrane region" description="Helical" evidence="1">
    <location>
        <begin position="6"/>
        <end position="25"/>
    </location>
</feature>
<evidence type="ECO:0000313" key="3">
    <source>
        <dbReference type="Proteomes" id="UP000509345"/>
    </source>
</evidence>
<name>A0A7H8MJA3_STRMI</name>
<keyword evidence="1" id="KW-0812">Transmembrane</keyword>
<dbReference type="EMBL" id="CP054926">
    <property type="protein sequence ID" value="QKW42223.1"/>
    <property type="molecule type" value="Genomic_DNA"/>
</dbReference>
<evidence type="ECO:0000313" key="2">
    <source>
        <dbReference type="EMBL" id="QKW42223.1"/>
    </source>
</evidence>
<accession>A0A7H8MJA3</accession>
<dbReference type="Proteomes" id="UP000509345">
    <property type="component" value="Chromosome"/>
</dbReference>
<reference evidence="2 3" key="1">
    <citation type="submission" date="2020-06" db="EMBL/GenBank/DDBJ databases">
        <title>Genome mining for natural products.</title>
        <authorList>
            <person name="Zhang B."/>
            <person name="Shi J."/>
            <person name="Ge H."/>
        </authorList>
    </citation>
    <scope>NUCLEOTIDE SEQUENCE [LARGE SCALE GENOMIC DNA]</scope>
    <source>
        <strain evidence="2 3">NA06532</strain>
    </source>
</reference>
<dbReference type="AlphaFoldDB" id="A0A7H8MJA3"/>
<dbReference type="RefSeq" id="WP_176143358.1">
    <property type="nucleotide sequence ID" value="NZ_CP054926.1"/>
</dbReference>
<dbReference type="GeneID" id="87630840"/>
<organism evidence="2 3">
    <name type="scientific">Streptomyces microflavus</name>
    <name type="common">Streptomyces lipmanii</name>
    <dbReference type="NCBI Taxonomy" id="1919"/>
    <lineage>
        <taxon>Bacteria</taxon>
        <taxon>Bacillati</taxon>
        <taxon>Actinomycetota</taxon>
        <taxon>Actinomycetes</taxon>
        <taxon>Kitasatosporales</taxon>
        <taxon>Streptomycetaceae</taxon>
        <taxon>Streptomyces</taxon>
    </lineage>
</organism>
<protein>
    <recommendedName>
        <fullName evidence="4">Glycosyl transferase family 4</fullName>
    </recommendedName>
</protein>
<proteinExistence type="predicted"/>